<dbReference type="Pfam" id="PF09491">
    <property type="entry name" value="RE_AlwI"/>
    <property type="match status" value="2"/>
</dbReference>
<keyword evidence="1" id="KW-0378">Hydrolase</keyword>
<dbReference type="Gene3D" id="3.40.91.50">
    <property type="match status" value="1"/>
</dbReference>
<keyword evidence="1" id="KW-0540">Nuclease</keyword>
<keyword evidence="2" id="KW-1185">Reference proteome</keyword>
<dbReference type="EMBL" id="SLZZ01000045">
    <property type="protein sequence ID" value="TCS73578.1"/>
    <property type="molecule type" value="Genomic_DNA"/>
</dbReference>
<dbReference type="InterPro" id="IPR018573">
    <property type="entry name" value="Restrct_endonuc_II_AlwI"/>
</dbReference>
<keyword evidence="1" id="KW-0255">Endonuclease</keyword>
<proteinExistence type="predicted"/>
<sequence>MAKRRKPISFDTTLRNPGRIPQFISILSKFEGKVIDDQVALELEGEIIRQKIFEPTQGTLGTYKKEYNAKFPFATADQSPDAKAKVTKYYNEWAEGSAGEVPLDKIIYLLKNTITAHKERGWKGGWESRIHTQFNFLNELGFVRVVKGEKIQISDNGKLMVNEYENGYPKDESYDESYEQSAFLNAFSKYQINNPYRSNTIKVNFFPLVLNVIKYLDNKYKRPGISKQDLPFIITWGNDDHETLAEYIHEFREKFGYNTSDEVVYDYAMNLMDDSTPNNVLAPASAEFIATKKTDYKFDKITGETPDEVIRKLRLTMLISLRGAGRFIDINSNEIAKVDHVLKVYSSNINFGNDVEQYFEYMGRTDSSLLFTAAAPETQEAKDAKEQAIERWAKEHDWDFLKEEMVNSVEKRASSHLILKYVKETARLEFLSAIVIKKALSNIKVTANYKADDQGIPFNTASGGRNNQIGADIDVFEDSIHAIMEPTISKARSFQVEHELPSIRNHVLATANKDVDENSKYNEWFCLFIASNITRDVGDQAALIKQTNGVEIYPWDIEDFVDYSQDVKSIRDYKKIRPYAKPQVMPDITGKILKIM</sequence>
<dbReference type="GO" id="GO:0004519">
    <property type="term" value="F:endonuclease activity"/>
    <property type="evidence" value="ECO:0007669"/>
    <property type="project" value="UniProtKB-KW"/>
</dbReference>
<comment type="caution">
    <text evidence="1">The sequence shown here is derived from an EMBL/GenBank/DDBJ whole genome shotgun (WGS) entry which is preliminary data.</text>
</comment>
<evidence type="ECO:0000313" key="2">
    <source>
        <dbReference type="Proteomes" id="UP000295726"/>
    </source>
</evidence>
<protein>
    <submittedName>
        <fullName evidence="1">AlwI restriction endonuclease</fullName>
    </submittedName>
</protein>
<dbReference type="AlphaFoldDB" id="A0A4R3K0K3"/>
<organism evidence="1 2">
    <name type="scientific">Muricomes intestini</name>
    <dbReference type="NCBI Taxonomy" id="1796634"/>
    <lineage>
        <taxon>Bacteria</taxon>
        <taxon>Bacillati</taxon>
        <taxon>Bacillota</taxon>
        <taxon>Clostridia</taxon>
        <taxon>Lachnospirales</taxon>
        <taxon>Lachnospiraceae</taxon>
        <taxon>Muricomes</taxon>
    </lineage>
</organism>
<name>A0A4R3K0K3_9FIRM</name>
<dbReference type="Proteomes" id="UP000295726">
    <property type="component" value="Unassembled WGS sequence"/>
</dbReference>
<dbReference type="RefSeq" id="WP_132384052.1">
    <property type="nucleotide sequence ID" value="NZ_SLZZ01000045.1"/>
</dbReference>
<gene>
    <name evidence="1" type="ORF">EDD59_1455</name>
</gene>
<dbReference type="OrthoDB" id="5314016at2"/>
<evidence type="ECO:0000313" key="1">
    <source>
        <dbReference type="EMBL" id="TCS73578.1"/>
    </source>
</evidence>
<reference evidence="1 2" key="1">
    <citation type="submission" date="2019-03" db="EMBL/GenBank/DDBJ databases">
        <title>Genomic Encyclopedia of Type Strains, Phase IV (KMG-IV): sequencing the most valuable type-strain genomes for metagenomic binning, comparative biology and taxonomic classification.</title>
        <authorList>
            <person name="Goeker M."/>
        </authorList>
    </citation>
    <scope>NUCLEOTIDE SEQUENCE [LARGE SCALE GENOMIC DNA]</scope>
    <source>
        <strain evidence="1 2">DSM 29489</strain>
    </source>
</reference>
<accession>A0A4R3K0K3</accession>